<organism evidence="2 3">
    <name type="scientific">Tegillarca granosa</name>
    <name type="common">Malaysian cockle</name>
    <name type="synonym">Anadara granosa</name>
    <dbReference type="NCBI Taxonomy" id="220873"/>
    <lineage>
        <taxon>Eukaryota</taxon>
        <taxon>Metazoa</taxon>
        <taxon>Spiralia</taxon>
        <taxon>Lophotrochozoa</taxon>
        <taxon>Mollusca</taxon>
        <taxon>Bivalvia</taxon>
        <taxon>Autobranchia</taxon>
        <taxon>Pteriomorphia</taxon>
        <taxon>Arcoida</taxon>
        <taxon>Arcoidea</taxon>
        <taxon>Arcidae</taxon>
        <taxon>Tegillarca</taxon>
    </lineage>
</organism>
<evidence type="ECO:0000313" key="2">
    <source>
        <dbReference type="EMBL" id="KAJ8311704.1"/>
    </source>
</evidence>
<gene>
    <name evidence="2" type="ORF">KUTeg_011059</name>
</gene>
<dbReference type="SUPFAM" id="SSF53098">
    <property type="entry name" value="Ribonuclease H-like"/>
    <property type="match status" value="1"/>
</dbReference>
<sequence>MEEVVQVESKQNIQEQAVKIALDTVYWLGKENIPTEKYPSLLELLNKHCSSVKDLNKAKNATYNFRIIANEMQQAIADALMYEIVDSMKQARWISVLTDESTDITVKGKLIIYVKFVDINFDVKSHYLRDFEIGEKGAATFTDMITSVLKERASVMTGVKNGVSARLKKLSPYLTNIHCVAHRLTLCTSQAATKLDTLQQYKTVLTNLYYYFKGSSVRSSRLAKIQEVFDLPQIKVREMHDIKWFSFYNVLEGIYKSWDALLELYLEKKDGLYTAEFKSLLVEQDGEVKLYNHALEHEVQQEKLAESTISSFVENLINNLQKRFPSDSLSILSACEALAMRDLSFVSQSEDFQYGTDKIEILLDQYATPKGDPMIQPPVNGDKAKSEYALLKPLVLQQQYPRDKLDVLWKIIFQFHKEQFPNLIELATIVLSMPVQTAICERGFSVQNPIKTAPRNRLGDARLRILMTISIEGPSFKKFDSEKSFNEFKTKKKRRIFQKLTCDIYSGNQN</sequence>
<comment type="caution">
    <text evidence="2">The sequence shown here is derived from an EMBL/GenBank/DDBJ whole genome shotgun (WGS) entry which is preliminary data.</text>
</comment>
<dbReference type="Pfam" id="PF05699">
    <property type="entry name" value="Dimer_Tnp_hAT"/>
    <property type="match status" value="1"/>
</dbReference>
<dbReference type="Proteomes" id="UP001217089">
    <property type="component" value="Unassembled WGS sequence"/>
</dbReference>
<name>A0ABQ9F2R3_TEGGR</name>
<dbReference type="PANTHER" id="PTHR46880:SF5">
    <property type="entry name" value="DUF4371 DOMAIN-CONTAINING PROTEIN"/>
    <property type="match status" value="1"/>
</dbReference>
<reference evidence="2 3" key="1">
    <citation type="submission" date="2022-12" db="EMBL/GenBank/DDBJ databases">
        <title>Chromosome-level genome of Tegillarca granosa.</title>
        <authorList>
            <person name="Kim J."/>
        </authorList>
    </citation>
    <scope>NUCLEOTIDE SEQUENCE [LARGE SCALE GENOMIC DNA]</scope>
    <source>
        <strain evidence="2">Teg-2019</strain>
        <tissue evidence="2">Adductor muscle</tissue>
    </source>
</reference>
<evidence type="ECO:0000313" key="3">
    <source>
        <dbReference type="Proteomes" id="UP001217089"/>
    </source>
</evidence>
<dbReference type="InterPro" id="IPR008906">
    <property type="entry name" value="HATC_C_dom"/>
</dbReference>
<proteinExistence type="predicted"/>
<dbReference type="PANTHER" id="PTHR46880">
    <property type="entry name" value="RAS-ASSOCIATING DOMAIN-CONTAINING PROTEIN"/>
    <property type="match status" value="1"/>
</dbReference>
<dbReference type="InterPro" id="IPR012337">
    <property type="entry name" value="RNaseH-like_sf"/>
</dbReference>
<feature type="domain" description="HAT C-terminal dimerisation" evidence="1">
    <location>
        <begin position="407"/>
        <end position="472"/>
    </location>
</feature>
<evidence type="ECO:0000259" key="1">
    <source>
        <dbReference type="Pfam" id="PF05699"/>
    </source>
</evidence>
<protein>
    <recommendedName>
        <fullName evidence="1">HAT C-terminal dimerisation domain-containing protein</fullName>
    </recommendedName>
</protein>
<dbReference type="EMBL" id="JARBDR010000496">
    <property type="protein sequence ID" value="KAJ8311704.1"/>
    <property type="molecule type" value="Genomic_DNA"/>
</dbReference>
<keyword evidence="3" id="KW-1185">Reference proteome</keyword>
<accession>A0ABQ9F2R3</accession>